<dbReference type="EMBL" id="JAQJZL010000003">
    <property type="protein sequence ID" value="KAJ6047357.1"/>
    <property type="molecule type" value="Genomic_DNA"/>
</dbReference>
<reference evidence="3" key="2">
    <citation type="submission" date="2023-01" db="EMBL/GenBank/DDBJ databases">
        <authorList>
            <person name="Petersen C."/>
        </authorList>
    </citation>
    <scope>NUCLEOTIDE SEQUENCE</scope>
    <source>
        <strain evidence="3">IBT 15450</strain>
    </source>
</reference>
<dbReference type="PRINTS" id="PR00081">
    <property type="entry name" value="GDHRDH"/>
</dbReference>
<reference evidence="3" key="1">
    <citation type="journal article" date="2023" name="IMA Fungus">
        <title>Comparative genomic study of the Penicillium genus elucidates a diverse pangenome and 15 lateral gene transfer events.</title>
        <authorList>
            <person name="Petersen C."/>
            <person name="Sorensen T."/>
            <person name="Nielsen M.R."/>
            <person name="Sondergaard T.E."/>
            <person name="Sorensen J.L."/>
            <person name="Fitzpatrick D.A."/>
            <person name="Frisvad J.C."/>
            <person name="Nielsen K.L."/>
        </authorList>
    </citation>
    <scope>NUCLEOTIDE SEQUENCE</scope>
    <source>
        <strain evidence="3">IBT 15450</strain>
    </source>
</reference>
<gene>
    <name evidence="3" type="ORF">N7460_003504</name>
</gene>
<dbReference type="InterPro" id="IPR036291">
    <property type="entry name" value="NAD(P)-bd_dom_sf"/>
</dbReference>
<dbReference type="AlphaFoldDB" id="A0AAD6NAU3"/>
<organism evidence="3 4">
    <name type="scientific">Penicillium canescens</name>
    <dbReference type="NCBI Taxonomy" id="5083"/>
    <lineage>
        <taxon>Eukaryota</taxon>
        <taxon>Fungi</taxon>
        <taxon>Dikarya</taxon>
        <taxon>Ascomycota</taxon>
        <taxon>Pezizomycotina</taxon>
        <taxon>Eurotiomycetes</taxon>
        <taxon>Eurotiomycetidae</taxon>
        <taxon>Eurotiales</taxon>
        <taxon>Aspergillaceae</taxon>
        <taxon>Penicillium</taxon>
    </lineage>
</organism>
<dbReference type="GO" id="GO:0016616">
    <property type="term" value="F:oxidoreductase activity, acting on the CH-OH group of donors, NAD or NADP as acceptor"/>
    <property type="evidence" value="ECO:0007669"/>
    <property type="project" value="TreeGrafter"/>
</dbReference>
<keyword evidence="2" id="KW-0521">NADP</keyword>
<evidence type="ECO:0000313" key="4">
    <source>
        <dbReference type="Proteomes" id="UP001219568"/>
    </source>
</evidence>
<dbReference type="InterPro" id="IPR002347">
    <property type="entry name" value="SDR_fam"/>
</dbReference>
<evidence type="ECO:0000313" key="3">
    <source>
        <dbReference type="EMBL" id="KAJ6047357.1"/>
    </source>
</evidence>
<evidence type="ECO:0000256" key="1">
    <source>
        <dbReference type="ARBA" id="ARBA00006484"/>
    </source>
</evidence>
<dbReference type="Proteomes" id="UP001219568">
    <property type="component" value="Unassembled WGS sequence"/>
</dbReference>
<comment type="caution">
    <text evidence="3">The sequence shown here is derived from an EMBL/GenBank/DDBJ whole genome shotgun (WGS) entry which is preliminary data.</text>
</comment>
<dbReference type="Pfam" id="PF00106">
    <property type="entry name" value="adh_short"/>
    <property type="match status" value="1"/>
</dbReference>
<dbReference type="CDD" id="cd05233">
    <property type="entry name" value="SDR_c"/>
    <property type="match status" value="1"/>
</dbReference>
<proteinExistence type="inferred from homology"/>
<comment type="similarity">
    <text evidence="1">Belongs to the short-chain dehydrogenases/reductases (SDR) family.</text>
</comment>
<name>A0AAD6NAU3_PENCN</name>
<protein>
    <submittedName>
        <fullName evidence="3">NAD(P)-binding protein</fullName>
    </submittedName>
</protein>
<dbReference type="SUPFAM" id="SSF51735">
    <property type="entry name" value="NAD(P)-binding Rossmann-fold domains"/>
    <property type="match status" value="1"/>
</dbReference>
<accession>A0AAD6NAU3</accession>
<dbReference type="PANTHER" id="PTHR42760">
    <property type="entry name" value="SHORT-CHAIN DEHYDROGENASES/REDUCTASES FAMILY MEMBER"/>
    <property type="match status" value="1"/>
</dbReference>
<evidence type="ECO:0000256" key="2">
    <source>
        <dbReference type="ARBA" id="ARBA00022857"/>
    </source>
</evidence>
<sequence length="244" mass="27073">MTRAFAAAGATVVHILGRTDRTLQETKRLVSLEFPSIDITTHACDVTDEKSVERAAQEIGAWDVLIVNAGFLSESRPITDSNLQEWWQSFETNVKGSFLVTKHFLPQRSEGAAIVGISSAVTALPATAAPNSSAYASSKFAVIKLFEYIAEENPDLHVLTIHPGLIETDMAKKGRPPGVPFDDRKYLDIIKLPAHFTVWAASSDAKLARGKFLWCNWDVDELVKKLEEKRDDPFYLTSVRFGSY</sequence>
<dbReference type="Gene3D" id="3.40.50.720">
    <property type="entry name" value="NAD(P)-binding Rossmann-like Domain"/>
    <property type="match status" value="1"/>
</dbReference>
<keyword evidence="4" id="KW-1185">Reference proteome</keyword>